<sequence length="59" mass="6321">MTENQTTRKGSLTMGTLITGLVLGIATFALAYHFGALDSIISTWTPADHQGARAQLEWG</sequence>
<dbReference type="EMBL" id="JABEQP010000026">
    <property type="protein sequence ID" value="MBB2199664.1"/>
    <property type="molecule type" value="Genomic_DNA"/>
</dbReference>
<evidence type="ECO:0000256" key="1">
    <source>
        <dbReference type="SAM" id="Phobius"/>
    </source>
</evidence>
<evidence type="ECO:0000313" key="2">
    <source>
        <dbReference type="EMBL" id="MBB2199664.1"/>
    </source>
</evidence>
<accession>A0A7W4K3F2</accession>
<dbReference type="Proteomes" id="UP000530320">
    <property type="component" value="Unassembled WGS sequence"/>
</dbReference>
<keyword evidence="1" id="KW-0472">Membrane</keyword>
<feature type="transmembrane region" description="Helical" evidence="1">
    <location>
        <begin position="12"/>
        <end position="34"/>
    </location>
</feature>
<organism evidence="2 3">
    <name type="scientific">Gluconacetobacter dulcium</name>
    <dbReference type="NCBI Taxonomy" id="2729096"/>
    <lineage>
        <taxon>Bacteria</taxon>
        <taxon>Pseudomonadati</taxon>
        <taxon>Pseudomonadota</taxon>
        <taxon>Alphaproteobacteria</taxon>
        <taxon>Acetobacterales</taxon>
        <taxon>Acetobacteraceae</taxon>
        <taxon>Gluconacetobacter</taxon>
    </lineage>
</organism>
<evidence type="ECO:0000313" key="3">
    <source>
        <dbReference type="Proteomes" id="UP000530320"/>
    </source>
</evidence>
<proteinExistence type="predicted"/>
<dbReference type="RefSeq" id="WP_183010577.1">
    <property type="nucleotide sequence ID" value="NZ_JABEQP010000026.1"/>
</dbReference>
<keyword evidence="1" id="KW-1133">Transmembrane helix</keyword>
<keyword evidence="1" id="KW-0812">Transmembrane</keyword>
<protein>
    <submittedName>
        <fullName evidence="2">Uncharacterized protein</fullName>
    </submittedName>
</protein>
<dbReference type="AlphaFoldDB" id="A0A7W4K3F2"/>
<reference evidence="2 3" key="1">
    <citation type="submission" date="2020-04" db="EMBL/GenBank/DDBJ databases">
        <title>Description of novel Gluconacetobacter.</title>
        <authorList>
            <person name="Sombolestani A."/>
        </authorList>
    </citation>
    <scope>NUCLEOTIDE SEQUENCE [LARGE SCALE GENOMIC DNA]</scope>
    <source>
        <strain evidence="2 3">LMG 22058</strain>
    </source>
</reference>
<gene>
    <name evidence="2" type="ORF">HLH44_19905</name>
</gene>
<name>A0A7W4K3F2_9PROT</name>
<comment type="caution">
    <text evidence="2">The sequence shown here is derived from an EMBL/GenBank/DDBJ whole genome shotgun (WGS) entry which is preliminary data.</text>
</comment>